<dbReference type="EMBL" id="LSDG01000043">
    <property type="protein sequence ID" value="KXB65363.1"/>
    <property type="molecule type" value="Genomic_DNA"/>
</dbReference>
<sequence>MFASEACGKGNYCLVMSNLELGDGTPIFFMGWRKHPDRLIGVLSLNLRKMQ</sequence>
<reference evidence="2" key="1">
    <citation type="submission" date="2016-01" db="EMBL/GenBank/DDBJ databases">
        <authorList>
            <person name="Mitreva M."/>
            <person name="Pepin K.H."/>
            <person name="Mihindukulasuriya K.A."/>
            <person name="Fulton R."/>
            <person name="Fronick C."/>
            <person name="O'Laughlin M."/>
            <person name="Miner T."/>
            <person name="Herter B."/>
            <person name="Rosa B.A."/>
            <person name="Cordes M."/>
            <person name="Tomlinson C."/>
            <person name="Wollam A."/>
            <person name="Palsikar V.B."/>
            <person name="Mardis E.R."/>
            <person name="Wilson R.K."/>
        </authorList>
    </citation>
    <scope>NUCLEOTIDE SEQUENCE [LARGE SCALE GENOMIC DNA]</scope>
    <source>
        <strain evidence="2">DNF00729</strain>
    </source>
</reference>
<evidence type="ECO:0000313" key="1">
    <source>
        <dbReference type="EMBL" id="KXB65363.1"/>
    </source>
</evidence>
<dbReference type="Proteomes" id="UP000070442">
    <property type="component" value="Unassembled WGS sequence"/>
</dbReference>
<gene>
    <name evidence="1" type="ORF">HMPREF1863_01459</name>
</gene>
<dbReference type="STRING" id="755172.HMPREF1863_01459"/>
<organism evidence="1 2">
    <name type="scientific">Aedoeadaptatus coxii</name>
    <dbReference type="NCBI Taxonomy" id="755172"/>
    <lineage>
        <taxon>Bacteria</taxon>
        <taxon>Bacillati</taxon>
        <taxon>Bacillota</taxon>
        <taxon>Tissierellia</taxon>
        <taxon>Tissierellales</taxon>
        <taxon>Peptoniphilaceae</taxon>
        <taxon>Aedoeadaptatus</taxon>
    </lineage>
</organism>
<accession>A0A134ACB3</accession>
<dbReference type="AlphaFoldDB" id="A0A134ACB3"/>
<keyword evidence="2" id="KW-1185">Reference proteome</keyword>
<proteinExistence type="predicted"/>
<dbReference type="PATRIC" id="fig|755172.3.peg.1420"/>
<comment type="caution">
    <text evidence="1">The sequence shown here is derived from an EMBL/GenBank/DDBJ whole genome shotgun (WGS) entry which is preliminary data.</text>
</comment>
<name>A0A134ACB3_9FIRM</name>
<protein>
    <submittedName>
        <fullName evidence="1">Uncharacterized protein</fullName>
    </submittedName>
</protein>
<evidence type="ECO:0000313" key="2">
    <source>
        <dbReference type="Proteomes" id="UP000070442"/>
    </source>
</evidence>